<comment type="caution">
    <text evidence="1">The sequence shown here is derived from an EMBL/GenBank/DDBJ whole genome shotgun (WGS) entry which is preliminary data.</text>
</comment>
<dbReference type="Proteomes" id="UP000742631">
    <property type="component" value="Unassembled WGS sequence"/>
</dbReference>
<gene>
    <name evidence="1" type="ORF">K8W01_13915</name>
</gene>
<reference evidence="1" key="1">
    <citation type="journal article" date="2021" name="PeerJ">
        <title>Extensive microbial diversity within the chicken gut microbiome revealed by metagenomics and culture.</title>
        <authorList>
            <person name="Gilroy R."/>
            <person name="Ravi A."/>
            <person name="Getino M."/>
            <person name="Pursley I."/>
            <person name="Horton D.L."/>
            <person name="Alikhan N.F."/>
            <person name="Baker D."/>
            <person name="Gharbi K."/>
            <person name="Hall N."/>
            <person name="Watson M."/>
            <person name="Adriaenssens E.M."/>
            <person name="Foster-Nyarko E."/>
            <person name="Jarju S."/>
            <person name="Secka A."/>
            <person name="Antonio M."/>
            <person name="Oren A."/>
            <person name="Chaudhuri R.R."/>
            <person name="La Ragione R."/>
            <person name="Hildebrand F."/>
            <person name="Pallen M.J."/>
        </authorList>
    </citation>
    <scope>NUCLEOTIDE SEQUENCE</scope>
    <source>
        <strain evidence="1">316</strain>
    </source>
</reference>
<dbReference type="AlphaFoldDB" id="A0A921E3P1"/>
<dbReference type="EMBL" id="DYYG01000039">
    <property type="protein sequence ID" value="HJE24750.1"/>
    <property type="molecule type" value="Genomic_DNA"/>
</dbReference>
<proteinExistence type="predicted"/>
<reference evidence="1" key="2">
    <citation type="submission" date="2021-09" db="EMBL/GenBank/DDBJ databases">
        <authorList>
            <person name="Gilroy R."/>
        </authorList>
    </citation>
    <scope>NUCLEOTIDE SEQUENCE</scope>
    <source>
        <strain evidence="1">316</strain>
    </source>
</reference>
<organism evidence="1 2">
    <name type="scientific">Methylorubrum populi</name>
    <dbReference type="NCBI Taxonomy" id="223967"/>
    <lineage>
        <taxon>Bacteria</taxon>
        <taxon>Pseudomonadati</taxon>
        <taxon>Pseudomonadota</taxon>
        <taxon>Alphaproteobacteria</taxon>
        <taxon>Hyphomicrobiales</taxon>
        <taxon>Methylobacteriaceae</taxon>
        <taxon>Methylorubrum</taxon>
    </lineage>
</organism>
<sequence>MSAVEMKLDDAVLDSVQGGTGAGGHWDHSGKVSMYVTTVAGNALMPAAQDRSSVRKNDQGIYVKWDRTQGREIPATKLR</sequence>
<evidence type="ECO:0000313" key="2">
    <source>
        <dbReference type="Proteomes" id="UP000742631"/>
    </source>
</evidence>
<protein>
    <submittedName>
        <fullName evidence="1">Uncharacterized protein</fullName>
    </submittedName>
</protein>
<name>A0A921E3P1_9HYPH</name>
<evidence type="ECO:0000313" key="1">
    <source>
        <dbReference type="EMBL" id="HJE24750.1"/>
    </source>
</evidence>
<accession>A0A921E3P1</accession>